<comment type="caution">
    <text evidence="9">The sequence shown here is derived from an EMBL/GenBank/DDBJ whole genome shotgun (WGS) entry which is preliminary data.</text>
</comment>
<comment type="catalytic activity">
    <reaction evidence="7">
        <text>2 superoxide + 2 H(+) = H2O2 + O2</text>
        <dbReference type="Rhea" id="RHEA:20696"/>
        <dbReference type="ChEBI" id="CHEBI:15378"/>
        <dbReference type="ChEBI" id="CHEBI:15379"/>
        <dbReference type="ChEBI" id="CHEBI:16240"/>
        <dbReference type="ChEBI" id="CHEBI:18421"/>
        <dbReference type="EC" id="1.15.1.1"/>
    </reaction>
</comment>
<feature type="domain" description="Manganese/iron superoxide dismutase N-terminal" evidence="8">
    <location>
        <begin position="54"/>
        <end position="128"/>
    </location>
</feature>
<dbReference type="InterPro" id="IPR019831">
    <property type="entry name" value="Mn/Fe_SOD_N"/>
</dbReference>
<feature type="non-terminal residue" evidence="9">
    <location>
        <position position="1"/>
    </location>
</feature>
<comment type="similarity">
    <text evidence="2">Belongs to the iron/manganese superoxide dismutase family.</text>
</comment>
<dbReference type="EMBL" id="AMZH03021605">
    <property type="protein sequence ID" value="RRT38052.1"/>
    <property type="molecule type" value="Genomic_DNA"/>
</dbReference>
<name>A0A426XF15_ENSVE</name>
<dbReference type="PANTHER" id="PTHR11404:SF6">
    <property type="entry name" value="SUPEROXIDE DISMUTASE [MN], MITOCHONDRIAL"/>
    <property type="match status" value="1"/>
</dbReference>
<dbReference type="SUPFAM" id="SSF46609">
    <property type="entry name" value="Fe,Mn superoxide dismutase (SOD), N-terminal domain"/>
    <property type="match status" value="1"/>
</dbReference>
<dbReference type="EC" id="1.15.1.1" evidence="3"/>
<organism evidence="9 10">
    <name type="scientific">Ensete ventricosum</name>
    <name type="common">Abyssinian banana</name>
    <name type="synonym">Musa ensete</name>
    <dbReference type="NCBI Taxonomy" id="4639"/>
    <lineage>
        <taxon>Eukaryota</taxon>
        <taxon>Viridiplantae</taxon>
        <taxon>Streptophyta</taxon>
        <taxon>Embryophyta</taxon>
        <taxon>Tracheophyta</taxon>
        <taxon>Spermatophyta</taxon>
        <taxon>Magnoliopsida</taxon>
        <taxon>Liliopsida</taxon>
        <taxon>Zingiberales</taxon>
        <taxon>Musaceae</taxon>
        <taxon>Ensete</taxon>
    </lineage>
</organism>
<comment type="subcellular location">
    <subcellularLocation>
        <location evidence="1">Mitochondrion</location>
    </subcellularLocation>
</comment>
<dbReference type="GO" id="GO:0004784">
    <property type="term" value="F:superoxide dismutase activity"/>
    <property type="evidence" value="ECO:0007669"/>
    <property type="project" value="UniProtKB-EC"/>
</dbReference>
<accession>A0A426XF15</accession>
<dbReference type="InterPro" id="IPR050265">
    <property type="entry name" value="Fe/Mn_Superoxide_Dismutase"/>
</dbReference>
<evidence type="ECO:0000256" key="3">
    <source>
        <dbReference type="ARBA" id="ARBA00012682"/>
    </source>
</evidence>
<reference evidence="9 10" key="1">
    <citation type="journal article" date="2014" name="Agronomy (Basel)">
        <title>A Draft Genome Sequence for Ensete ventricosum, the Drought-Tolerant Tree Against Hunger.</title>
        <authorList>
            <person name="Harrison J."/>
            <person name="Moore K.A."/>
            <person name="Paszkiewicz K."/>
            <person name="Jones T."/>
            <person name="Grant M."/>
            <person name="Ambacheew D."/>
            <person name="Muzemil S."/>
            <person name="Studholme D.J."/>
        </authorList>
    </citation>
    <scope>NUCLEOTIDE SEQUENCE [LARGE SCALE GENOMIC DNA]</scope>
</reference>
<evidence type="ECO:0000313" key="9">
    <source>
        <dbReference type="EMBL" id="RRT38052.1"/>
    </source>
</evidence>
<dbReference type="AlphaFoldDB" id="A0A426XF15"/>
<dbReference type="Pfam" id="PF00081">
    <property type="entry name" value="Sod_Fe_N"/>
    <property type="match status" value="1"/>
</dbReference>
<dbReference type="InterPro" id="IPR001189">
    <property type="entry name" value="Mn/Fe_SOD"/>
</dbReference>
<evidence type="ECO:0000256" key="1">
    <source>
        <dbReference type="ARBA" id="ARBA00004173"/>
    </source>
</evidence>
<evidence type="ECO:0000256" key="2">
    <source>
        <dbReference type="ARBA" id="ARBA00008714"/>
    </source>
</evidence>
<keyword evidence="5" id="KW-0560">Oxidoreductase</keyword>
<dbReference type="PRINTS" id="PR01703">
    <property type="entry name" value="MNSODISMTASE"/>
</dbReference>
<dbReference type="Proteomes" id="UP000287651">
    <property type="component" value="Unassembled WGS sequence"/>
</dbReference>
<keyword evidence="4" id="KW-0479">Metal-binding</keyword>
<dbReference type="GO" id="GO:0030145">
    <property type="term" value="F:manganese ion binding"/>
    <property type="evidence" value="ECO:0007669"/>
    <property type="project" value="TreeGrafter"/>
</dbReference>
<evidence type="ECO:0000256" key="6">
    <source>
        <dbReference type="ARBA" id="ARBA00023128"/>
    </source>
</evidence>
<evidence type="ECO:0000256" key="4">
    <source>
        <dbReference type="ARBA" id="ARBA00022723"/>
    </source>
</evidence>
<dbReference type="InterPro" id="IPR036324">
    <property type="entry name" value="Mn/Fe_SOD_N_sf"/>
</dbReference>
<evidence type="ECO:0000259" key="8">
    <source>
        <dbReference type="Pfam" id="PF00081"/>
    </source>
</evidence>
<protein>
    <recommendedName>
        <fullName evidence="3">superoxide dismutase</fullName>
        <ecNumber evidence="3">1.15.1.1</ecNumber>
    </recommendedName>
</protein>
<dbReference type="PANTHER" id="PTHR11404">
    <property type="entry name" value="SUPEROXIDE DISMUTASE 2"/>
    <property type="match status" value="1"/>
</dbReference>
<gene>
    <name evidence="9" type="ORF">B296_00029957</name>
</gene>
<dbReference type="Gene3D" id="1.10.287.990">
    <property type="entry name" value="Fe,Mn superoxide dismutase (SOD) domain"/>
    <property type="match status" value="1"/>
</dbReference>
<evidence type="ECO:0000256" key="5">
    <source>
        <dbReference type="ARBA" id="ARBA00023002"/>
    </source>
</evidence>
<evidence type="ECO:0000313" key="10">
    <source>
        <dbReference type="Proteomes" id="UP000287651"/>
    </source>
</evidence>
<dbReference type="GO" id="GO:0005739">
    <property type="term" value="C:mitochondrion"/>
    <property type="evidence" value="ECO:0007669"/>
    <property type="project" value="UniProtKB-SubCell"/>
</dbReference>
<keyword evidence="6" id="KW-0496">Mitochondrion</keyword>
<proteinExistence type="inferred from homology"/>
<evidence type="ECO:0000256" key="7">
    <source>
        <dbReference type="ARBA" id="ARBA00049204"/>
    </source>
</evidence>
<dbReference type="FunFam" id="1.10.287.990:FF:000001">
    <property type="entry name" value="Superoxide dismutase"/>
    <property type="match status" value="1"/>
</dbReference>
<sequence length="179" mass="19366">DDAAVSLTGVVVMALRALFTKRAPTLACGVASAGGIGTGWQGLCHARGLKVAALPDLEYDYGALEPAISGEIMRLHHQKHHKAYVSNYNDALEKLDAAMANGDVPAVVRLQSAIKFNGGGSNSVVVLWSYKLCRPYQPHNLLEKSLACQNKERKKLLVETTANQVFTLSNPIYAIEFDE</sequence>